<feature type="compositionally biased region" description="Polar residues" evidence="1">
    <location>
        <begin position="10"/>
        <end position="21"/>
    </location>
</feature>
<evidence type="ECO:0000256" key="1">
    <source>
        <dbReference type="SAM" id="MobiDB-lite"/>
    </source>
</evidence>
<feature type="region of interest" description="Disordered" evidence="1">
    <location>
        <begin position="395"/>
        <end position="414"/>
    </location>
</feature>
<dbReference type="AlphaFoldDB" id="A0AAN7WSA1"/>
<keyword evidence="3" id="KW-1185">Reference proteome</keyword>
<protein>
    <submittedName>
        <fullName evidence="2">Uncharacterized protein</fullName>
    </submittedName>
</protein>
<feature type="region of interest" description="Disordered" evidence="1">
    <location>
        <begin position="1"/>
        <end position="46"/>
    </location>
</feature>
<evidence type="ECO:0000313" key="2">
    <source>
        <dbReference type="EMBL" id="KAK5781297.1"/>
    </source>
</evidence>
<dbReference type="EMBL" id="JAWIZZ010000036">
    <property type="protein sequence ID" value="KAK5781297.1"/>
    <property type="molecule type" value="Genomic_DNA"/>
</dbReference>
<feature type="compositionally biased region" description="Polar residues" evidence="1">
    <location>
        <begin position="177"/>
        <end position="190"/>
    </location>
</feature>
<feature type="region of interest" description="Disordered" evidence="1">
    <location>
        <begin position="119"/>
        <end position="147"/>
    </location>
</feature>
<gene>
    <name evidence="2" type="ORF">RI543_001137</name>
</gene>
<feature type="compositionally biased region" description="Polar residues" evidence="1">
    <location>
        <begin position="119"/>
        <end position="134"/>
    </location>
</feature>
<name>A0AAN7WSA1_9SACH</name>
<feature type="region of interest" description="Disordered" evidence="1">
    <location>
        <begin position="164"/>
        <end position="190"/>
    </location>
</feature>
<reference evidence="3" key="1">
    <citation type="submission" date="2023-07" db="EMBL/GenBank/DDBJ databases">
        <title>A draft genome of Kazachstania heterogenica Y-27499.</title>
        <authorList>
            <person name="Donic C."/>
            <person name="Kralova J.S."/>
            <person name="Fidel L."/>
            <person name="Ben-Dor S."/>
            <person name="Jung S."/>
        </authorList>
    </citation>
    <scope>NUCLEOTIDE SEQUENCE [LARGE SCALE GENOMIC DNA]</scope>
    <source>
        <strain evidence="3">Y27499</strain>
    </source>
</reference>
<sequence length="433" mass="47963">MNTSAKRKLNSTNDPTSSRAFHNSKKAHFSTPPKKQNHIDLVSTPFTPSSASDNLFQSIPKHFDEDYSLLSSPPPITSSTVKKKDNNVQSIISNTILKLSLSIGADGRASISKAQSCIASDNDNSQSETPTENLKVQGDDDIESPDNGKHEILSLLRKMRNGTSSVESSAKKLTHNMYPSSPPTVSIPQTPRLVNSNMLIRTGLTPSFKEIDDHMVPLDEILLSADKNIPAQEHEQQQQYITNRSTLVNTDTAVSLVARTEQFPFKSAVGDPLLINDDEQWIQTINKSNDHPYSNEIRKLNDYSKKITVFDTPLLKEPSTPRRTHLNNLVVGVPSSTLIRDDTDDRDRIYDHSINNNSITATPSHKKNSLQFTPLIQQTMTGSLGNKISPKMLFSPRKLSNPSTTTSISFNTSPNENEVEASTVLKRLITGFN</sequence>
<comment type="caution">
    <text evidence="2">The sequence shown here is derived from an EMBL/GenBank/DDBJ whole genome shotgun (WGS) entry which is preliminary data.</text>
</comment>
<proteinExistence type="predicted"/>
<dbReference type="Proteomes" id="UP001306508">
    <property type="component" value="Unassembled WGS sequence"/>
</dbReference>
<feature type="compositionally biased region" description="Polar residues" evidence="1">
    <location>
        <begin position="398"/>
        <end position="414"/>
    </location>
</feature>
<evidence type="ECO:0000313" key="3">
    <source>
        <dbReference type="Proteomes" id="UP001306508"/>
    </source>
</evidence>
<organism evidence="2 3">
    <name type="scientific">Arxiozyma heterogenica</name>
    <dbReference type="NCBI Taxonomy" id="278026"/>
    <lineage>
        <taxon>Eukaryota</taxon>
        <taxon>Fungi</taxon>
        <taxon>Dikarya</taxon>
        <taxon>Ascomycota</taxon>
        <taxon>Saccharomycotina</taxon>
        <taxon>Saccharomycetes</taxon>
        <taxon>Saccharomycetales</taxon>
        <taxon>Saccharomycetaceae</taxon>
        <taxon>Arxiozyma</taxon>
    </lineage>
</organism>
<accession>A0AAN7WSA1</accession>